<gene>
    <name evidence="1" type="ORF">BD410DRAFT_785906</name>
</gene>
<sequence>MISSIRTFELVSKSNYHIVSHPFQKTLCYLATCRLSVYESAGMLASPNIEQATSMFTYLAPKSHHLMWNPPSDRQPRPMQFYMHYQLPHPAMATQLSNHSSAVVQSLRPIDRHSLTWFHGEFQTERKIFDIRCRRSNTIFVTLKHSVTNSGH</sequence>
<organism evidence="1 2">
    <name type="scientific">Rickenella mellea</name>
    <dbReference type="NCBI Taxonomy" id="50990"/>
    <lineage>
        <taxon>Eukaryota</taxon>
        <taxon>Fungi</taxon>
        <taxon>Dikarya</taxon>
        <taxon>Basidiomycota</taxon>
        <taxon>Agaricomycotina</taxon>
        <taxon>Agaricomycetes</taxon>
        <taxon>Hymenochaetales</taxon>
        <taxon>Rickenellaceae</taxon>
        <taxon>Rickenella</taxon>
    </lineage>
</organism>
<dbReference type="AlphaFoldDB" id="A0A4Y7QC83"/>
<evidence type="ECO:0000313" key="1">
    <source>
        <dbReference type="EMBL" id="TDL24440.1"/>
    </source>
</evidence>
<reference evidence="1 2" key="1">
    <citation type="submission" date="2018-06" db="EMBL/GenBank/DDBJ databases">
        <title>A transcriptomic atlas of mushroom development highlights an independent origin of complex multicellularity.</title>
        <authorList>
            <consortium name="DOE Joint Genome Institute"/>
            <person name="Krizsan K."/>
            <person name="Almasi E."/>
            <person name="Merenyi Z."/>
            <person name="Sahu N."/>
            <person name="Viragh M."/>
            <person name="Koszo T."/>
            <person name="Mondo S."/>
            <person name="Kiss B."/>
            <person name="Balint B."/>
            <person name="Kues U."/>
            <person name="Barry K."/>
            <person name="Hegedus J.C."/>
            <person name="Henrissat B."/>
            <person name="Johnson J."/>
            <person name="Lipzen A."/>
            <person name="Ohm R."/>
            <person name="Nagy I."/>
            <person name="Pangilinan J."/>
            <person name="Yan J."/>
            <person name="Xiong Y."/>
            <person name="Grigoriev I.V."/>
            <person name="Hibbett D.S."/>
            <person name="Nagy L.G."/>
        </authorList>
    </citation>
    <scope>NUCLEOTIDE SEQUENCE [LARGE SCALE GENOMIC DNA]</scope>
    <source>
        <strain evidence="1 2">SZMC22713</strain>
    </source>
</reference>
<dbReference type="VEuPathDB" id="FungiDB:BD410DRAFT_785906"/>
<keyword evidence="2" id="KW-1185">Reference proteome</keyword>
<proteinExistence type="predicted"/>
<evidence type="ECO:0000313" key="2">
    <source>
        <dbReference type="Proteomes" id="UP000294933"/>
    </source>
</evidence>
<name>A0A4Y7QC83_9AGAM</name>
<dbReference type="Proteomes" id="UP000294933">
    <property type="component" value="Unassembled WGS sequence"/>
</dbReference>
<protein>
    <submittedName>
        <fullName evidence="1">Uncharacterized protein</fullName>
    </submittedName>
</protein>
<dbReference type="EMBL" id="ML170166">
    <property type="protein sequence ID" value="TDL24440.1"/>
    <property type="molecule type" value="Genomic_DNA"/>
</dbReference>
<accession>A0A4Y7QC83</accession>